<gene>
    <name evidence="2" type="ORF">GCM10023224_51110</name>
</gene>
<reference evidence="3" key="1">
    <citation type="journal article" date="2019" name="Int. J. Syst. Evol. Microbiol.">
        <title>The Global Catalogue of Microorganisms (GCM) 10K type strain sequencing project: providing services to taxonomists for standard genome sequencing and annotation.</title>
        <authorList>
            <consortium name="The Broad Institute Genomics Platform"/>
            <consortium name="The Broad Institute Genome Sequencing Center for Infectious Disease"/>
            <person name="Wu L."/>
            <person name="Ma J."/>
        </authorList>
    </citation>
    <scope>NUCLEOTIDE SEQUENCE [LARGE SCALE GENOMIC DNA]</scope>
    <source>
        <strain evidence="3">JCM 18123</strain>
    </source>
</reference>
<comment type="caution">
    <text evidence="2">The sequence shown here is derived from an EMBL/GenBank/DDBJ whole genome shotgun (WGS) entry which is preliminary data.</text>
</comment>
<evidence type="ECO:0000256" key="1">
    <source>
        <dbReference type="SAM" id="MobiDB-lite"/>
    </source>
</evidence>
<accession>A0ABP9H185</accession>
<dbReference type="Proteomes" id="UP001499993">
    <property type="component" value="Unassembled WGS sequence"/>
</dbReference>
<evidence type="ECO:0000313" key="3">
    <source>
        <dbReference type="Proteomes" id="UP001499993"/>
    </source>
</evidence>
<keyword evidence="3" id="KW-1185">Reference proteome</keyword>
<feature type="region of interest" description="Disordered" evidence="1">
    <location>
        <begin position="1"/>
        <end position="32"/>
    </location>
</feature>
<sequence length="77" mass="8638">MAIMPYKGRNKPEVQKRANRSHSRLRGPGERANAQLPSWRILRKLRCSSKPGCVACRTQSCLLGATYATTDVSKMFT</sequence>
<protein>
    <submittedName>
        <fullName evidence="2">Uncharacterized protein</fullName>
    </submittedName>
</protein>
<proteinExistence type="predicted"/>
<name>A0ABP9H185_9ACTN</name>
<organism evidence="2 3">
    <name type="scientific">Streptomonospora halophila</name>
    <dbReference type="NCBI Taxonomy" id="427369"/>
    <lineage>
        <taxon>Bacteria</taxon>
        <taxon>Bacillati</taxon>
        <taxon>Actinomycetota</taxon>
        <taxon>Actinomycetes</taxon>
        <taxon>Streptosporangiales</taxon>
        <taxon>Nocardiopsidaceae</taxon>
        <taxon>Streptomonospora</taxon>
    </lineage>
</organism>
<evidence type="ECO:0000313" key="2">
    <source>
        <dbReference type="EMBL" id="GAA4958898.1"/>
    </source>
</evidence>
<dbReference type="EMBL" id="BAABIK010000058">
    <property type="protein sequence ID" value="GAA4958898.1"/>
    <property type="molecule type" value="Genomic_DNA"/>
</dbReference>